<dbReference type="Gene3D" id="1.20.1250.20">
    <property type="entry name" value="MFS general substrate transporter like domains"/>
    <property type="match status" value="1"/>
</dbReference>
<accession>A0ABQ1V098</accession>
<evidence type="ECO:0000256" key="8">
    <source>
        <dbReference type="SAM" id="MobiDB-lite"/>
    </source>
</evidence>
<dbReference type="InterPro" id="IPR020846">
    <property type="entry name" value="MFS_dom"/>
</dbReference>
<dbReference type="InterPro" id="IPR011701">
    <property type="entry name" value="MFS"/>
</dbReference>
<reference evidence="12" key="1">
    <citation type="journal article" date="2019" name="Int. J. Syst. Evol. Microbiol.">
        <title>The Global Catalogue of Microorganisms (GCM) 10K type strain sequencing project: providing services to taxonomists for standard genome sequencing and annotation.</title>
        <authorList>
            <consortium name="The Broad Institute Genomics Platform"/>
            <consortium name="The Broad Institute Genome Sequencing Center for Infectious Disease"/>
            <person name="Wu L."/>
            <person name="Ma J."/>
        </authorList>
    </citation>
    <scope>NUCLEOTIDE SEQUENCE [LARGE SCALE GENOMIC DNA]</scope>
    <source>
        <strain evidence="12">CCM 7855</strain>
    </source>
</reference>
<evidence type="ECO:0000256" key="6">
    <source>
        <dbReference type="ARBA" id="ARBA00022989"/>
    </source>
</evidence>
<dbReference type="Pfam" id="PF07690">
    <property type="entry name" value="MFS_1"/>
    <property type="match status" value="1"/>
</dbReference>
<gene>
    <name evidence="11" type="primary">lmrB</name>
    <name evidence="11" type="ORF">GCM10007298_30750</name>
</gene>
<dbReference type="InterPro" id="IPR036259">
    <property type="entry name" value="MFS_trans_sf"/>
</dbReference>
<feature type="transmembrane region" description="Helical" evidence="9">
    <location>
        <begin position="172"/>
        <end position="193"/>
    </location>
</feature>
<feature type="transmembrane region" description="Helical" evidence="9">
    <location>
        <begin position="84"/>
        <end position="102"/>
    </location>
</feature>
<feature type="transmembrane region" description="Helical" evidence="9">
    <location>
        <begin position="367"/>
        <end position="393"/>
    </location>
</feature>
<feature type="transmembrane region" description="Helical" evidence="9">
    <location>
        <begin position="56"/>
        <end position="77"/>
    </location>
</feature>
<dbReference type="PRINTS" id="PR01036">
    <property type="entry name" value="TCRTETB"/>
</dbReference>
<proteinExistence type="inferred from homology"/>
<keyword evidence="7 9" id="KW-0472">Membrane</keyword>
<dbReference type="InterPro" id="IPR004638">
    <property type="entry name" value="EmrB-like"/>
</dbReference>
<sequence length="516" mass="53444">MTTTRTDATDRLAREHVLVIGLLLVATFVVILNETVMSVAIPVLQSELGVPPSVGQWLTTVFMLTMAVVIPLTGFLIQRIGTRPLFVTAMSSFTAGTVLAFVAPGFEVLLVARVIQAVGTAIMLPLLMTTVMTLVPENRRGVMMGNISVVIAVAPALGPTLSGLVLDHLGWRWIFGVMIPIAGAALVVGAVCVRSVSPTVSVPIDVVSVPMAVLGFGGLVYGLVGIGEAADHGSAVPVWIPFTVGVIGLCAFVSRQLLLQRTDRALLDLRVFASFQFSLAIAAMVVAMSTMMGTFIVVPYFAQAVLGFSPLATGLLTLPGGLLMSIAGPVVGRIYDRRGPRVLVMPGALLITAGVWLLTTVDTTTSAWLLTGANMTLCLGLAATFTPLMTSALGSVAPARYSHASAALGTFQQVAGAAGTALFITVMTVVAADGRASGEADAQAITDGVRTVFTVAGVLGLVLIVIVAFVRAPKSSVHPEHTNAAETFTAETLPDGTSPAPTISVQGSSDELTRLS</sequence>
<feature type="transmembrane region" description="Helical" evidence="9">
    <location>
        <begin position="205"/>
        <end position="226"/>
    </location>
</feature>
<evidence type="ECO:0000256" key="5">
    <source>
        <dbReference type="ARBA" id="ARBA00022692"/>
    </source>
</evidence>
<comment type="caution">
    <text evidence="11">The sequence shown here is derived from an EMBL/GenBank/DDBJ whole genome shotgun (WGS) entry which is preliminary data.</text>
</comment>
<comment type="subcellular location">
    <subcellularLocation>
        <location evidence="1">Cell membrane</location>
        <topology evidence="1">Multi-pass membrane protein</topology>
    </subcellularLocation>
</comment>
<evidence type="ECO:0000256" key="3">
    <source>
        <dbReference type="ARBA" id="ARBA00022448"/>
    </source>
</evidence>
<feature type="transmembrane region" description="Helical" evidence="9">
    <location>
        <begin position="20"/>
        <end position="44"/>
    </location>
</feature>
<dbReference type="Proteomes" id="UP000632454">
    <property type="component" value="Unassembled WGS sequence"/>
</dbReference>
<evidence type="ECO:0000259" key="10">
    <source>
        <dbReference type="PROSITE" id="PS50850"/>
    </source>
</evidence>
<dbReference type="Gene3D" id="1.20.1720.10">
    <property type="entry name" value="Multidrug resistance protein D"/>
    <property type="match status" value="1"/>
</dbReference>
<evidence type="ECO:0000256" key="7">
    <source>
        <dbReference type="ARBA" id="ARBA00023136"/>
    </source>
</evidence>
<dbReference type="CDD" id="cd17503">
    <property type="entry name" value="MFS_LmrB_MDR_like"/>
    <property type="match status" value="1"/>
</dbReference>
<dbReference type="PROSITE" id="PS50850">
    <property type="entry name" value="MFS"/>
    <property type="match status" value="1"/>
</dbReference>
<comment type="similarity">
    <text evidence="2">Belongs to the major facilitator superfamily. EmrB family.</text>
</comment>
<keyword evidence="6 9" id="KW-1133">Transmembrane helix</keyword>
<evidence type="ECO:0000256" key="4">
    <source>
        <dbReference type="ARBA" id="ARBA00022475"/>
    </source>
</evidence>
<feature type="transmembrane region" description="Helical" evidence="9">
    <location>
        <begin position="114"/>
        <end position="135"/>
    </location>
</feature>
<evidence type="ECO:0000313" key="12">
    <source>
        <dbReference type="Proteomes" id="UP000632454"/>
    </source>
</evidence>
<keyword evidence="12" id="KW-1185">Reference proteome</keyword>
<name>A0ABQ1V098_9NOCA</name>
<feature type="transmembrane region" description="Helical" evidence="9">
    <location>
        <begin position="342"/>
        <end position="361"/>
    </location>
</feature>
<feature type="transmembrane region" description="Helical" evidence="9">
    <location>
        <begin position="414"/>
        <end position="432"/>
    </location>
</feature>
<dbReference type="SUPFAM" id="SSF103473">
    <property type="entry name" value="MFS general substrate transporter"/>
    <property type="match status" value="1"/>
</dbReference>
<keyword evidence="3" id="KW-0813">Transport</keyword>
<feature type="transmembrane region" description="Helical" evidence="9">
    <location>
        <begin position="147"/>
        <end position="166"/>
    </location>
</feature>
<feature type="domain" description="Major facilitator superfamily (MFS) profile" evidence="10">
    <location>
        <begin position="19"/>
        <end position="475"/>
    </location>
</feature>
<dbReference type="NCBIfam" id="TIGR00711">
    <property type="entry name" value="efflux_EmrB"/>
    <property type="match status" value="1"/>
</dbReference>
<dbReference type="EMBL" id="BMCS01000002">
    <property type="protein sequence ID" value="GGF32708.1"/>
    <property type="molecule type" value="Genomic_DNA"/>
</dbReference>
<feature type="transmembrane region" description="Helical" evidence="9">
    <location>
        <begin position="238"/>
        <end position="258"/>
    </location>
</feature>
<protein>
    <submittedName>
        <fullName evidence="11">MFS transporter</fullName>
    </submittedName>
</protein>
<dbReference type="PANTHER" id="PTHR42718">
    <property type="entry name" value="MAJOR FACILITATOR SUPERFAMILY MULTIDRUG TRANSPORTER MFSC"/>
    <property type="match status" value="1"/>
</dbReference>
<evidence type="ECO:0000256" key="1">
    <source>
        <dbReference type="ARBA" id="ARBA00004651"/>
    </source>
</evidence>
<feature type="transmembrane region" description="Helical" evidence="9">
    <location>
        <begin position="308"/>
        <end position="330"/>
    </location>
</feature>
<dbReference type="RefSeq" id="WP_188490835.1">
    <property type="nucleotide sequence ID" value="NZ_BMCS01000002.1"/>
</dbReference>
<evidence type="ECO:0000313" key="11">
    <source>
        <dbReference type="EMBL" id="GGF32708.1"/>
    </source>
</evidence>
<keyword evidence="4" id="KW-1003">Cell membrane</keyword>
<organism evidence="11 12">
    <name type="scientific">Williamsia phyllosphaerae</name>
    <dbReference type="NCBI Taxonomy" id="885042"/>
    <lineage>
        <taxon>Bacteria</taxon>
        <taxon>Bacillati</taxon>
        <taxon>Actinomycetota</taxon>
        <taxon>Actinomycetes</taxon>
        <taxon>Mycobacteriales</taxon>
        <taxon>Nocardiaceae</taxon>
        <taxon>Williamsia</taxon>
    </lineage>
</organism>
<evidence type="ECO:0000256" key="2">
    <source>
        <dbReference type="ARBA" id="ARBA00008537"/>
    </source>
</evidence>
<dbReference type="PANTHER" id="PTHR42718:SF9">
    <property type="entry name" value="MAJOR FACILITATOR SUPERFAMILY MULTIDRUG TRANSPORTER MFSC"/>
    <property type="match status" value="1"/>
</dbReference>
<feature type="transmembrane region" description="Helical" evidence="9">
    <location>
        <begin position="452"/>
        <end position="470"/>
    </location>
</feature>
<feature type="region of interest" description="Disordered" evidence="8">
    <location>
        <begin position="491"/>
        <end position="516"/>
    </location>
</feature>
<feature type="compositionally biased region" description="Polar residues" evidence="8">
    <location>
        <begin position="499"/>
        <end position="510"/>
    </location>
</feature>
<feature type="transmembrane region" description="Helical" evidence="9">
    <location>
        <begin position="279"/>
        <end position="302"/>
    </location>
</feature>
<evidence type="ECO:0000256" key="9">
    <source>
        <dbReference type="SAM" id="Phobius"/>
    </source>
</evidence>
<keyword evidence="5 9" id="KW-0812">Transmembrane</keyword>